<keyword evidence="4" id="KW-0808">Transferase</keyword>
<dbReference type="GO" id="GO:0005524">
    <property type="term" value="F:ATP binding"/>
    <property type="evidence" value="ECO:0007669"/>
    <property type="project" value="UniProtKB-UniRule"/>
</dbReference>
<feature type="domain" description="Protein kinase" evidence="16">
    <location>
        <begin position="598"/>
        <end position="896"/>
    </location>
</feature>
<name>A0A6G1BMI5_9ORYZ</name>
<evidence type="ECO:0000256" key="15">
    <source>
        <dbReference type="SAM" id="Phobius"/>
    </source>
</evidence>
<keyword evidence="15" id="KW-1133">Transmembrane helix</keyword>
<feature type="transmembrane region" description="Helical" evidence="15">
    <location>
        <begin position="505"/>
        <end position="530"/>
    </location>
</feature>
<dbReference type="PROSITE" id="PS00107">
    <property type="entry name" value="PROTEIN_KINASE_ATP"/>
    <property type="match status" value="1"/>
</dbReference>
<dbReference type="InterPro" id="IPR051343">
    <property type="entry name" value="G-type_lectin_kinases/EP1-like"/>
</dbReference>
<comment type="catalytic activity">
    <reaction evidence="11">
        <text>L-threonyl-[protein] + ATP = O-phospho-L-threonyl-[protein] + ADP + H(+)</text>
        <dbReference type="Rhea" id="RHEA:46608"/>
        <dbReference type="Rhea" id="RHEA-COMP:11060"/>
        <dbReference type="Rhea" id="RHEA-COMP:11605"/>
        <dbReference type="ChEBI" id="CHEBI:15378"/>
        <dbReference type="ChEBI" id="CHEBI:30013"/>
        <dbReference type="ChEBI" id="CHEBI:30616"/>
        <dbReference type="ChEBI" id="CHEBI:61977"/>
        <dbReference type="ChEBI" id="CHEBI:456216"/>
        <dbReference type="EC" id="2.7.11.1"/>
    </reaction>
</comment>
<dbReference type="InterPro" id="IPR017441">
    <property type="entry name" value="Protein_kinase_ATP_BS"/>
</dbReference>
<evidence type="ECO:0000256" key="9">
    <source>
        <dbReference type="ARBA" id="ARBA00022840"/>
    </source>
</evidence>
<dbReference type="InterPro" id="IPR036426">
    <property type="entry name" value="Bulb-type_lectin_dom_sf"/>
</dbReference>
<dbReference type="Pfam" id="PF00069">
    <property type="entry name" value="Pkinase"/>
    <property type="match status" value="1"/>
</dbReference>
<feature type="domain" description="Apple" evidence="17">
    <location>
        <begin position="407"/>
        <end position="490"/>
    </location>
</feature>
<evidence type="ECO:0000256" key="6">
    <source>
        <dbReference type="ARBA" id="ARBA00022734"/>
    </source>
</evidence>
<reference evidence="18 19" key="1">
    <citation type="submission" date="2019-11" db="EMBL/GenBank/DDBJ databases">
        <title>Whole genome sequence of Oryza granulata.</title>
        <authorList>
            <person name="Li W."/>
        </authorList>
    </citation>
    <scope>NUCLEOTIDE SEQUENCE [LARGE SCALE GENOMIC DNA]</scope>
    <source>
        <strain evidence="19">cv. Menghai</strain>
        <tissue evidence="18">Leaf</tissue>
    </source>
</reference>
<evidence type="ECO:0000256" key="12">
    <source>
        <dbReference type="ARBA" id="ARBA00048679"/>
    </source>
</evidence>
<evidence type="ECO:0000259" key="17">
    <source>
        <dbReference type="PROSITE" id="PS50948"/>
    </source>
</evidence>
<proteinExistence type="predicted"/>
<dbReference type="EMBL" id="SPHZ02000012">
    <property type="protein sequence ID" value="KAF0889179.1"/>
    <property type="molecule type" value="Genomic_DNA"/>
</dbReference>
<evidence type="ECO:0000256" key="10">
    <source>
        <dbReference type="ARBA" id="ARBA00023170"/>
    </source>
</evidence>
<keyword evidence="9 13" id="KW-0067">ATP-binding</keyword>
<keyword evidence="8" id="KW-0418">Kinase</keyword>
<evidence type="ECO:0000256" key="7">
    <source>
        <dbReference type="ARBA" id="ARBA00022741"/>
    </source>
</evidence>
<evidence type="ECO:0000313" key="18">
    <source>
        <dbReference type="EMBL" id="KAF0889179.1"/>
    </source>
</evidence>
<dbReference type="Pfam" id="PF00024">
    <property type="entry name" value="PAN_1"/>
    <property type="match status" value="1"/>
</dbReference>
<evidence type="ECO:0000256" key="2">
    <source>
        <dbReference type="ARBA" id="ARBA00012513"/>
    </source>
</evidence>
<dbReference type="EC" id="2.7.11.1" evidence="2"/>
<dbReference type="Gene3D" id="1.10.510.10">
    <property type="entry name" value="Transferase(Phosphotransferase) domain 1"/>
    <property type="match status" value="1"/>
</dbReference>
<organism evidence="18 19">
    <name type="scientific">Oryza meyeriana var. granulata</name>
    <dbReference type="NCBI Taxonomy" id="110450"/>
    <lineage>
        <taxon>Eukaryota</taxon>
        <taxon>Viridiplantae</taxon>
        <taxon>Streptophyta</taxon>
        <taxon>Embryophyta</taxon>
        <taxon>Tracheophyta</taxon>
        <taxon>Spermatophyta</taxon>
        <taxon>Magnoliopsida</taxon>
        <taxon>Liliopsida</taxon>
        <taxon>Poales</taxon>
        <taxon>Poaceae</taxon>
        <taxon>BOP clade</taxon>
        <taxon>Oryzoideae</taxon>
        <taxon>Oryzeae</taxon>
        <taxon>Oryzinae</taxon>
        <taxon>Oryza</taxon>
        <taxon>Oryza meyeriana</taxon>
    </lineage>
</organism>
<evidence type="ECO:0000256" key="8">
    <source>
        <dbReference type="ARBA" id="ARBA00022777"/>
    </source>
</evidence>
<dbReference type="OrthoDB" id="1530339at2759"/>
<dbReference type="PROSITE" id="PS00108">
    <property type="entry name" value="PROTEIN_KINASE_ST"/>
    <property type="match status" value="1"/>
</dbReference>
<protein>
    <recommendedName>
        <fullName evidence="2">non-specific serine/threonine protein kinase</fullName>
        <ecNumber evidence="2">2.7.11.1</ecNumber>
    </recommendedName>
</protein>
<keyword evidence="5" id="KW-0732">Signal</keyword>
<feature type="region of interest" description="Disordered" evidence="14">
    <location>
        <begin position="923"/>
        <end position="951"/>
    </location>
</feature>
<dbReference type="PROSITE" id="PS50948">
    <property type="entry name" value="PAN"/>
    <property type="match status" value="1"/>
</dbReference>
<keyword evidence="15" id="KW-0472">Membrane</keyword>
<dbReference type="AlphaFoldDB" id="A0A6G1BMI5"/>
<dbReference type="GO" id="GO:0016020">
    <property type="term" value="C:membrane"/>
    <property type="evidence" value="ECO:0007669"/>
    <property type="project" value="UniProtKB-SubCell"/>
</dbReference>
<dbReference type="PROSITE" id="PS50011">
    <property type="entry name" value="PROTEIN_KINASE_DOM"/>
    <property type="match status" value="1"/>
</dbReference>
<evidence type="ECO:0000256" key="1">
    <source>
        <dbReference type="ARBA" id="ARBA00004479"/>
    </source>
</evidence>
<feature type="binding site" evidence="13">
    <location>
        <position position="628"/>
    </location>
    <ligand>
        <name>ATP</name>
        <dbReference type="ChEBI" id="CHEBI:30616"/>
    </ligand>
</feature>
<evidence type="ECO:0000256" key="14">
    <source>
        <dbReference type="SAM" id="MobiDB-lite"/>
    </source>
</evidence>
<evidence type="ECO:0000256" key="3">
    <source>
        <dbReference type="ARBA" id="ARBA00022536"/>
    </source>
</evidence>
<dbReference type="InterPro" id="IPR001480">
    <property type="entry name" value="Bulb-type_lectin_dom"/>
</dbReference>
<dbReference type="GO" id="GO:0004674">
    <property type="term" value="F:protein serine/threonine kinase activity"/>
    <property type="evidence" value="ECO:0007669"/>
    <property type="project" value="UniProtKB-EC"/>
</dbReference>
<sequence length="951" mass="101203">MCRQSVTSNCIKRTHHLTCLFLPTLSSQESTPSPPASVRLHGWDVCYANLSYSGSMAAAAFLVLVPLVLALATEAAAREVPVEYLYPPFNLTYFHFIDTNGVFLLSRNANFSAAVYNAGGADDHQSRFFFSVLHAASRTPVWTATAGTTILQSIVLSLTAQGLALSDPADSAAPAWTTPRLRVPVTALRLLDTGELVLLDAANATLWSSFDRPTDTLLPGQALLAGVPLTASASDQDLNPGAYRLLITATDALLQWATANEYNGSFLTYWALSTDANSVHDSNAAIHSMTSNSSGLYLLAANGRDTVFRLPFPSPPPTGEPRLLKVDPSGRLRALSMAYSPTSPRATLPTVWAAPPDGCDLPLPCRSLGLCTPGTNGSSCSCPDAFSTYSSGGCSPVDGSALPADTCASSAQPNFNYMSLGDGIGYFANKFASPETSGESLPACRDLCSANCSCLVFFYRNSSKSCFLVHNQIGSLFRGDNAGVGFIKTLPPASRHEGGGKGSSLSFITIVFGIVLPTVAAVLIGLLAYVMGAQWVKRRQVGKKQSGNRSWFKLPMQQASYVSEGQLGEDDGDGDGEKVLIPGLPARFTYAELEEATEGFKSQIGSGGFGSVYRGKLPDPDRSAVAVKRMNNLGSQGRREFLTEMAVIGNAHHVNLVKLRGFCAEGARQLLVYEYMNRGSLDQCLFRAGAGAATLEWPERMGVCVGAARGLAYLHAGCGRKILHCDVKPENILLDDRGGVKIADFGLAKLMSPEQSGLFTTMRGTRGYLAPEWLTNAPITDKADVYSFGMVLLEIVRGRKNCRRELQLQSWSGSGGGGEPSSDSDGGGYFPALALELHEQGRYEALVDQRLEGRADVAQVARVVRVALCCLHEDAPLRPAMTTLSAMLDGSMEPGVPRTELLGYLRLYGRGLVDVRSAGKGKASDFSGGASASSSWSPTSCVSAQQLSGPR</sequence>
<evidence type="ECO:0000256" key="4">
    <source>
        <dbReference type="ARBA" id="ARBA00022679"/>
    </source>
</evidence>
<dbReference type="FunFam" id="3.30.200.20:FF:000483">
    <property type="entry name" value="Putative receptor-like protein kinase"/>
    <property type="match status" value="1"/>
</dbReference>
<dbReference type="SMART" id="SM00108">
    <property type="entry name" value="B_lectin"/>
    <property type="match status" value="1"/>
</dbReference>
<dbReference type="SUPFAM" id="SSF51110">
    <property type="entry name" value="alpha-D-mannose-specific plant lectins"/>
    <property type="match status" value="1"/>
</dbReference>
<comment type="caution">
    <text evidence="18">The sequence shown here is derived from an EMBL/GenBank/DDBJ whole genome shotgun (WGS) entry which is preliminary data.</text>
</comment>
<feature type="compositionally biased region" description="Low complexity" evidence="14">
    <location>
        <begin position="923"/>
        <end position="944"/>
    </location>
</feature>
<dbReference type="SUPFAM" id="SSF56112">
    <property type="entry name" value="Protein kinase-like (PK-like)"/>
    <property type="match status" value="1"/>
</dbReference>
<evidence type="ECO:0000313" key="19">
    <source>
        <dbReference type="Proteomes" id="UP000479710"/>
    </source>
</evidence>
<comment type="subcellular location">
    <subcellularLocation>
        <location evidence="1">Membrane</location>
        <topology evidence="1">Single-pass type I membrane protein</topology>
    </subcellularLocation>
</comment>
<dbReference type="Gene3D" id="3.30.200.20">
    <property type="entry name" value="Phosphorylase Kinase, domain 1"/>
    <property type="match status" value="1"/>
</dbReference>
<dbReference type="PANTHER" id="PTHR47976">
    <property type="entry name" value="G-TYPE LECTIN S-RECEPTOR-LIKE SERINE/THREONINE-PROTEIN KINASE SD2-5"/>
    <property type="match status" value="1"/>
</dbReference>
<keyword evidence="10" id="KW-0675">Receptor</keyword>
<dbReference type="GO" id="GO:0051707">
    <property type="term" value="P:response to other organism"/>
    <property type="evidence" value="ECO:0007669"/>
    <property type="project" value="UniProtKB-ARBA"/>
</dbReference>
<dbReference type="InterPro" id="IPR000719">
    <property type="entry name" value="Prot_kinase_dom"/>
</dbReference>
<evidence type="ECO:0000256" key="5">
    <source>
        <dbReference type="ARBA" id="ARBA00022729"/>
    </source>
</evidence>
<dbReference type="Pfam" id="PF01453">
    <property type="entry name" value="B_lectin"/>
    <property type="match status" value="1"/>
</dbReference>
<comment type="catalytic activity">
    <reaction evidence="12">
        <text>L-seryl-[protein] + ATP = O-phospho-L-seryl-[protein] + ADP + H(+)</text>
        <dbReference type="Rhea" id="RHEA:17989"/>
        <dbReference type="Rhea" id="RHEA-COMP:9863"/>
        <dbReference type="Rhea" id="RHEA-COMP:11604"/>
        <dbReference type="ChEBI" id="CHEBI:15378"/>
        <dbReference type="ChEBI" id="CHEBI:29999"/>
        <dbReference type="ChEBI" id="CHEBI:30616"/>
        <dbReference type="ChEBI" id="CHEBI:83421"/>
        <dbReference type="ChEBI" id="CHEBI:456216"/>
        <dbReference type="EC" id="2.7.11.1"/>
    </reaction>
</comment>
<dbReference type="InterPro" id="IPR008271">
    <property type="entry name" value="Ser/Thr_kinase_AS"/>
</dbReference>
<dbReference type="FunFam" id="1.10.510.10:FF:000621">
    <property type="entry name" value="Serine/threonine-protein kinase"/>
    <property type="match status" value="1"/>
</dbReference>
<evidence type="ECO:0000259" key="16">
    <source>
        <dbReference type="PROSITE" id="PS50011"/>
    </source>
</evidence>
<dbReference type="PANTHER" id="PTHR47976:SF111">
    <property type="entry name" value="NON-SPECIFIC SERINE_THREONINE PROTEIN KINASE"/>
    <property type="match status" value="1"/>
</dbReference>
<evidence type="ECO:0000256" key="11">
    <source>
        <dbReference type="ARBA" id="ARBA00047899"/>
    </source>
</evidence>
<keyword evidence="3" id="KW-0245">EGF-like domain</keyword>
<dbReference type="Proteomes" id="UP000479710">
    <property type="component" value="Unassembled WGS sequence"/>
</dbReference>
<keyword evidence="19" id="KW-1185">Reference proteome</keyword>
<evidence type="ECO:0000256" key="13">
    <source>
        <dbReference type="PROSITE-ProRule" id="PRU10141"/>
    </source>
</evidence>
<dbReference type="SMART" id="SM00220">
    <property type="entry name" value="S_TKc"/>
    <property type="match status" value="1"/>
</dbReference>
<keyword evidence="6" id="KW-0430">Lectin</keyword>
<accession>A0A6G1BMI5</accession>
<dbReference type="Gene3D" id="2.90.10.10">
    <property type="entry name" value="Bulb-type lectin domain"/>
    <property type="match status" value="1"/>
</dbReference>
<gene>
    <name evidence="18" type="ORF">E2562_022442</name>
</gene>
<keyword evidence="15" id="KW-0812">Transmembrane</keyword>
<dbReference type="InterPro" id="IPR011009">
    <property type="entry name" value="Kinase-like_dom_sf"/>
</dbReference>
<keyword evidence="7 13" id="KW-0547">Nucleotide-binding</keyword>
<dbReference type="InterPro" id="IPR003609">
    <property type="entry name" value="Pan_app"/>
</dbReference>
<dbReference type="GO" id="GO:0030246">
    <property type="term" value="F:carbohydrate binding"/>
    <property type="evidence" value="ECO:0007669"/>
    <property type="project" value="UniProtKB-KW"/>
</dbReference>